<sequence>MPTSDSADKAVARLATVSAHLQRSGVHTRLSDLPQRFEKPLLIPSVNAGDPPVSGSHVLSSWSSPPTSVLIVHKDGDVRVDRAVGQVLRWVRRRTC</sequence>
<accession>A0ABR3PWP6</accession>
<reference evidence="1 2" key="1">
    <citation type="submission" date="2023-08" db="EMBL/GenBank/DDBJ databases">
        <title>Annotated Genome Sequence of Vanrija albida AlHP1.</title>
        <authorList>
            <person name="Herzog R."/>
        </authorList>
    </citation>
    <scope>NUCLEOTIDE SEQUENCE [LARGE SCALE GENOMIC DNA]</scope>
    <source>
        <strain evidence="1 2">AlHP1</strain>
    </source>
</reference>
<protein>
    <submittedName>
        <fullName evidence="1">Uncharacterized protein</fullName>
    </submittedName>
</protein>
<organism evidence="1 2">
    <name type="scientific">Vanrija albida</name>
    <dbReference type="NCBI Taxonomy" id="181172"/>
    <lineage>
        <taxon>Eukaryota</taxon>
        <taxon>Fungi</taxon>
        <taxon>Dikarya</taxon>
        <taxon>Basidiomycota</taxon>
        <taxon>Agaricomycotina</taxon>
        <taxon>Tremellomycetes</taxon>
        <taxon>Trichosporonales</taxon>
        <taxon>Trichosporonaceae</taxon>
        <taxon>Vanrija</taxon>
    </lineage>
</organism>
<dbReference type="EMBL" id="JBBXJM010000005">
    <property type="protein sequence ID" value="KAL1406855.1"/>
    <property type="molecule type" value="Genomic_DNA"/>
</dbReference>
<name>A0ABR3PWP6_9TREE</name>
<evidence type="ECO:0000313" key="1">
    <source>
        <dbReference type="EMBL" id="KAL1406855.1"/>
    </source>
</evidence>
<dbReference type="Proteomes" id="UP001565368">
    <property type="component" value="Unassembled WGS sequence"/>
</dbReference>
<comment type="caution">
    <text evidence="1">The sequence shown here is derived from an EMBL/GenBank/DDBJ whole genome shotgun (WGS) entry which is preliminary data.</text>
</comment>
<dbReference type="RefSeq" id="XP_069206799.1">
    <property type="nucleotide sequence ID" value="XM_069354728.1"/>
</dbReference>
<proteinExistence type="predicted"/>
<evidence type="ECO:0000313" key="2">
    <source>
        <dbReference type="Proteomes" id="UP001565368"/>
    </source>
</evidence>
<gene>
    <name evidence="1" type="ORF">Q8F55_006264</name>
</gene>
<keyword evidence="2" id="KW-1185">Reference proteome</keyword>
<dbReference type="GeneID" id="95987307"/>